<feature type="domain" description="MvaI/BcnI restriction endonuclease" evidence="1">
    <location>
        <begin position="10"/>
        <end position="235"/>
    </location>
</feature>
<dbReference type="InterPro" id="IPR043004">
    <property type="entry name" value="MvaI_BcnI_cat"/>
</dbReference>
<proteinExistence type="predicted"/>
<sequence length="242" mass="27000">MLKTYESLVNELKKIKDIGFVKTHRSGNTGIGKTLEDLLGIEENNIAGPDVEMIELKAARKGSPSMLTLFTKSPLPYGCNSVLLNEYGYPKPNTNKKHLHTTINAVSFNTLKGGKGLKAAICDDKIEILGPNNNAAKILGCNPYWDKESLQKQFEKKYPGGLLYVKADARGSGKNEEFHFNEAWIMHDFSFSNFTKLLQDGHLLIDIRIGQYSDGSPHDHGTGFRVKPDKLDLCFSIRKQVL</sequence>
<reference evidence="2" key="1">
    <citation type="submission" date="2021-02" db="EMBL/GenBank/DDBJ databases">
        <authorList>
            <person name="Han P."/>
        </authorList>
    </citation>
    <scope>NUCLEOTIDE SEQUENCE</scope>
    <source>
        <strain evidence="2">Candidatus Nitrosotenuis uzonensis 5A</strain>
    </source>
</reference>
<dbReference type="Proteomes" id="UP000655759">
    <property type="component" value="Unassembled WGS sequence"/>
</dbReference>
<evidence type="ECO:0000313" key="2">
    <source>
        <dbReference type="EMBL" id="CAE6502251.1"/>
    </source>
</evidence>
<dbReference type="EMBL" id="CAJNAQ010000005">
    <property type="protein sequence ID" value="CAE6502251.1"/>
    <property type="molecule type" value="Genomic_DNA"/>
</dbReference>
<evidence type="ECO:0000313" key="3">
    <source>
        <dbReference type="Proteomes" id="UP000655759"/>
    </source>
</evidence>
<evidence type="ECO:0000259" key="1">
    <source>
        <dbReference type="Pfam" id="PF15515"/>
    </source>
</evidence>
<gene>
    <name evidence="2" type="ORF">NUZ5A_51258</name>
</gene>
<comment type="caution">
    <text evidence="2">The sequence shown here is derived from an EMBL/GenBank/DDBJ whole genome shotgun (WGS) entry which is preliminary data.</text>
</comment>
<protein>
    <recommendedName>
        <fullName evidence="1">MvaI/BcnI restriction endonuclease domain-containing protein</fullName>
    </recommendedName>
</protein>
<dbReference type="Gene3D" id="3.40.210.20">
    <property type="entry name" value="MvaI/BcnI restriction endonuclease, catalytic domain"/>
    <property type="match status" value="1"/>
</dbReference>
<dbReference type="Gene3D" id="3.30.70.3570">
    <property type="entry name" value="MvaI/BcnI restriction endonuclease, recognition domain"/>
    <property type="match status" value="1"/>
</dbReference>
<dbReference type="AlphaFoldDB" id="A0A812F4D0"/>
<organism evidence="2 3">
    <name type="scientific">Candidatus Nitrosotenuis uzonensis</name>
    <dbReference type="NCBI Taxonomy" id="1407055"/>
    <lineage>
        <taxon>Archaea</taxon>
        <taxon>Nitrososphaerota</taxon>
        <taxon>Candidatus Nitrosotenuis</taxon>
    </lineage>
</organism>
<dbReference type="InterPro" id="IPR043005">
    <property type="entry name" value="MvaI_BcnI_rec"/>
</dbReference>
<name>A0A812F4D0_9ARCH</name>
<dbReference type="Pfam" id="PF15515">
    <property type="entry name" value="MvaI_BcnI"/>
    <property type="match status" value="1"/>
</dbReference>
<accession>A0A812F4D0</accession>
<dbReference type="InterPro" id="IPR029127">
    <property type="entry name" value="MvaI_BcnI"/>
</dbReference>